<accession>A0ACC0CW30</accession>
<keyword evidence="2" id="KW-1185">Reference proteome</keyword>
<gene>
    <name evidence="1" type="ORF">F4821DRAFT_242392</name>
</gene>
<name>A0ACC0CW30_9PEZI</name>
<proteinExistence type="predicted"/>
<evidence type="ECO:0000313" key="1">
    <source>
        <dbReference type="EMBL" id="KAI6084649.1"/>
    </source>
</evidence>
<comment type="caution">
    <text evidence="1">The sequence shown here is derived from an EMBL/GenBank/DDBJ whole genome shotgun (WGS) entry which is preliminary data.</text>
</comment>
<protein>
    <submittedName>
        <fullName evidence="1">HET-domain-containing protein</fullName>
    </submittedName>
</protein>
<dbReference type="EMBL" id="MU394334">
    <property type="protein sequence ID" value="KAI6084649.1"/>
    <property type="molecule type" value="Genomic_DNA"/>
</dbReference>
<evidence type="ECO:0000313" key="2">
    <source>
        <dbReference type="Proteomes" id="UP001497680"/>
    </source>
</evidence>
<reference evidence="1 2" key="1">
    <citation type="journal article" date="2022" name="New Phytol.">
        <title>Ecological generalism drives hyperdiversity of secondary metabolite gene clusters in xylarialean endophytes.</title>
        <authorList>
            <person name="Franco M.E.E."/>
            <person name="Wisecaver J.H."/>
            <person name="Arnold A.E."/>
            <person name="Ju Y.M."/>
            <person name="Slot J.C."/>
            <person name="Ahrendt S."/>
            <person name="Moore L.P."/>
            <person name="Eastman K.E."/>
            <person name="Scott K."/>
            <person name="Konkel Z."/>
            <person name="Mondo S.J."/>
            <person name="Kuo A."/>
            <person name="Hayes R.D."/>
            <person name="Haridas S."/>
            <person name="Andreopoulos B."/>
            <person name="Riley R."/>
            <person name="LaButti K."/>
            <person name="Pangilinan J."/>
            <person name="Lipzen A."/>
            <person name="Amirebrahimi M."/>
            <person name="Yan J."/>
            <person name="Adam C."/>
            <person name="Keymanesh K."/>
            <person name="Ng V."/>
            <person name="Louie K."/>
            <person name="Northen T."/>
            <person name="Drula E."/>
            <person name="Henrissat B."/>
            <person name="Hsieh H.M."/>
            <person name="Youens-Clark K."/>
            <person name="Lutzoni F."/>
            <person name="Miadlikowska J."/>
            <person name="Eastwood D.C."/>
            <person name="Hamelin R.C."/>
            <person name="Grigoriev I.V."/>
            <person name="U'Ren J.M."/>
        </authorList>
    </citation>
    <scope>NUCLEOTIDE SEQUENCE [LARGE SCALE GENOMIC DNA]</scope>
    <source>
        <strain evidence="1 2">ER1909</strain>
    </source>
</reference>
<sequence>MSTIENGKLHDDDVCARCRAIPWDELTSPPGEPKQVVELHQSHERLKSASCRICRCLAKIKPSSLDGKYCFLFKYSAIELLTINAVFDYKRHLSNSSSLLYVYSDSKNSTLHHDTYTHVEKNGALGIFKTGHHYDVGIQPTDPNIIPFPALRDFKTHCRDTHLKCCVQRSFLKEGLSGFRVIDCKDPRRAVTQAPTECRYAALSYVWGNVTSSSSTQYPRVVEDAIIVTLSMGLQYLWVDAYCIDQNSASDKHHQISQMGNIYANSEITFIAAAGMDMSYGLPGVSRPRRQQGTETINGVTLLEAFPHTFHYVHKSAWASRGWTFQEAVLSPRRLIFTDNGVSFLCNEMYIAEWEKLPLRTAVSRSALQFRTIIPCDFDSRRVNYGSMQIYDYSAEAMFEEYSRRQLSYESDALKASLGFIKMLEGMNLYSLWGVLINRSAHPQLRIHWYHKTPTKRRQGFPSWSYLGWEGQFDIENNRLHQKYSEALEVSIGDYDKPHFGGKQIRDLTQELKGLGEQAPRYLYLKGPMVDVTLEDIQWTDEEKSHRTIMRYYSNTHYLDGTPPSGLYASLKISAGVRILVRAYVDEANLKPGKFVGSLYAASVSPRLLCGDEMLLFQNRGRYYERVGALSWDIRPSIVRSPPANFVFAADSGELLEEVRLEEIAGLFEKVKLMGLWSQERVEIRTIVVG</sequence>
<organism evidence="1 2">
    <name type="scientific">Hypoxylon rubiginosum</name>
    <dbReference type="NCBI Taxonomy" id="110542"/>
    <lineage>
        <taxon>Eukaryota</taxon>
        <taxon>Fungi</taxon>
        <taxon>Dikarya</taxon>
        <taxon>Ascomycota</taxon>
        <taxon>Pezizomycotina</taxon>
        <taxon>Sordariomycetes</taxon>
        <taxon>Xylariomycetidae</taxon>
        <taxon>Xylariales</taxon>
        <taxon>Hypoxylaceae</taxon>
        <taxon>Hypoxylon</taxon>
    </lineage>
</organism>
<dbReference type="Proteomes" id="UP001497680">
    <property type="component" value="Unassembled WGS sequence"/>
</dbReference>